<protein>
    <submittedName>
        <fullName evidence="5">Ribose 5-phosphate isomerase B</fullName>
        <ecNumber evidence="5">5.3.1.6</ecNumber>
    </submittedName>
</protein>
<dbReference type="InterPro" id="IPR051812">
    <property type="entry name" value="SPI_LacAB/RpiB"/>
</dbReference>
<feature type="binding site" evidence="4">
    <location>
        <position position="98"/>
    </location>
    <ligand>
        <name>D-ribulose 5-phosphate</name>
        <dbReference type="ChEBI" id="CHEBI:58121"/>
    </ligand>
</feature>
<feature type="binding site" evidence="4">
    <location>
        <position position="135"/>
    </location>
    <ligand>
        <name>D-ribulose 5-phosphate</name>
        <dbReference type="ChEBI" id="CHEBI:58121"/>
    </ligand>
</feature>
<feature type="binding site" evidence="4">
    <location>
        <begin position="65"/>
        <end position="69"/>
    </location>
    <ligand>
        <name>D-ribulose 5-phosphate</name>
        <dbReference type="ChEBI" id="CHEBI:58121"/>
    </ligand>
</feature>
<dbReference type="Pfam" id="PF02502">
    <property type="entry name" value="LacAB_rpiB"/>
    <property type="match status" value="1"/>
</dbReference>
<evidence type="ECO:0000256" key="3">
    <source>
        <dbReference type="PIRSR" id="PIRSR005384-1"/>
    </source>
</evidence>
<comment type="caution">
    <text evidence="5">The sequence shown here is derived from an EMBL/GenBank/DDBJ whole genome shotgun (WGS) entry which is preliminary data.</text>
</comment>
<feature type="active site" description="Proton acceptor" evidence="3">
    <location>
        <position position="64"/>
    </location>
</feature>
<dbReference type="AlphaFoldDB" id="A0A9D1I7B1"/>
<evidence type="ECO:0000313" key="6">
    <source>
        <dbReference type="Proteomes" id="UP000824089"/>
    </source>
</evidence>
<keyword evidence="2 5" id="KW-0413">Isomerase</keyword>
<evidence type="ECO:0000256" key="2">
    <source>
        <dbReference type="ARBA" id="ARBA00023235"/>
    </source>
</evidence>
<dbReference type="InterPro" id="IPR003500">
    <property type="entry name" value="RpiB_LacA_LacB"/>
</dbReference>
<dbReference type="InterPro" id="IPR004785">
    <property type="entry name" value="RpiB"/>
</dbReference>
<dbReference type="Proteomes" id="UP000824089">
    <property type="component" value="Unassembled WGS sequence"/>
</dbReference>
<organism evidence="5 6">
    <name type="scientific">Candidatus Egerieisoma faecipullorum</name>
    <dbReference type="NCBI Taxonomy" id="2840963"/>
    <lineage>
        <taxon>Bacteria</taxon>
        <taxon>Bacillati</taxon>
        <taxon>Bacillota</taxon>
        <taxon>Clostridia</taxon>
        <taxon>Eubacteriales</taxon>
        <taxon>Clostridiaceae</taxon>
        <taxon>Clostridiaceae incertae sedis</taxon>
        <taxon>Candidatus Egerieisoma</taxon>
    </lineage>
</organism>
<gene>
    <name evidence="5" type="primary">rpiB</name>
    <name evidence="5" type="ORF">IAD50_04780</name>
</gene>
<feature type="binding site" evidence="4">
    <location>
        <position position="131"/>
    </location>
    <ligand>
        <name>D-ribulose 5-phosphate</name>
        <dbReference type="ChEBI" id="CHEBI:58121"/>
    </ligand>
</feature>
<dbReference type="GO" id="GO:0005975">
    <property type="term" value="P:carbohydrate metabolic process"/>
    <property type="evidence" value="ECO:0007669"/>
    <property type="project" value="InterPro"/>
</dbReference>
<comment type="similarity">
    <text evidence="1">Belongs to the LacAB/RpiB family.</text>
</comment>
<dbReference type="EMBL" id="DVMM01000096">
    <property type="protein sequence ID" value="HIU29593.1"/>
    <property type="molecule type" value="Genomic_DNA"/>
</dbReference>
<evidence type="ECO:0000256" key="4">
    <source>
        <dbReference type="PIRSR" id="PIRSR005384-2"/>
    </source>
</evidence>
<dbReference type="InterPro" id="IPR036569">
    <property type="entry name" value="RpiB_LacA_LacB_sf"/>
</dbReference>
<dbReference type="PANTHER" id="PTHR43732">
    <property type="entry name" value="RIBOSE 5-PHOSPHATE ISOMERASE-RELATED"/>
    <property type="match status" value="1"/>
</dbReference>
<name>A0A9D1I7B1_9CLOT</name>
<sequence>MYAIGNDHTAVALKQIIKEHLEAKGIEVRDFGTDSTTASNYAAKAEEVANAVASGECERGILICGTGVGISIAANKVNGIRAACCSEPFSAKLSKLHNNSNILCFGARVVGSELAKMIVDEWVNAEYEGGRHQPRVDFISEIEKRN</sequence>
<dbReference type="NCBIfam" id="TIGR01120">
    <property type="entry name" value="rpiB"/>
    <property type="match status" value="1"/>
</dbReference>
<evidence type="ECO:0000313" key="5">
    <source>
        <dbReference type="EMBL" id="HIU29593.1"/>
    </source>
</evidence>
<reference evidence="5" key="2">
    <citation type="journal article" date="2021" name="PeerJ">
        <title>Extensive microbial diversity within the chicken gut microbiome revealed by metagenomics and culture.</title>
        <authorList>
            <person name="Gilroy R."/>
            <person name="Ravi A."/>
            <person name="Getino M."/>
            <person name="Pursley I."/>
            <person name="Horton D.L."/>
            <person name="Alikhan N.F."/>
            <person name="Baker D."/>
            <person name="Gharbi K."/>
            <person name="Hall N."/>
            <person name="Watson M."/>
            <person name="Adriaenssens E.M."/>
            <person name="Foster-Nyarko E."/>
            <person name="Jarju S."/>
            <person name="Secka A."/>
            <person name="Antonio M."/>
            <person name="Oren A."/>
            <person name="Chaudhuri R.R."/>
            <person name="La Ragione R."/>
            <person name="Hildebrand F."/>
            <person name="Pallen M.J."/>
        </authorList>
    </citation>
    <scope>NUCLEOTIDE SEQUENCE</scope>
    <source>
        <strain evidence="5">CHK195-4489</strain>
    </source>
</reference>
<feature type="binding site" evidence="4">
    <location>
        <position position="108"/>
    </location>
    <ligand>
        <name>D-ribulose 5-phosphate</name>
        <dbReference type="ChEBI" id="CHEBI:58121"/>
    </ligand>
</feature>
<dbReference type="EC" id="5.3.1.6" evidence="5"/>
<accession>A0A9D1I7B1</accession>
<dbReference type="Gene3D" id="3.40.1400.10">
    <property type="entry name" value="Sugar-phosphate isomerase, RpiB/LacA/LacB"/>
    <property type="match status" value="1"/>
</dbReference>
<evidence type="ECO:0000256" key="1">
    <source>
        <dbReference type="ARBA" id="ARBA00008754"/>
    </source>
</evidence>
<proteinExistence type="inferred from homology"/>
<dbReference type="GO" id="GO:0004751">
    <property type="term" value="F:ribose-5-phosphate isomerase activity"/>
    <property type="evidence" value="ECO:0007669"/>
    <property type="project" value="UniProtKB-EC"/>
</dbReference>
<dbReference type="NCBIfam" id="NF004051">
    <property type="entry name" value="PRK05571.1"/>
    <property type="match status" value="1"/>
</dbReference>
<dbReference type="PIRSF" id="PIRSF005384">
    <property type="entry name" value="RpiB_LacA_B"/>
    <property type="match status" value="1"/>
</dbReference>
<dbReference type="PANTHER" id="PTHR43732:SF1">
    <property type="entry name" value="RIBOSE 5-PHOSPHATE ISOMERASE"/>
    <property type="match status" value="1"/>
</dbReference>
<feature type="binding site" evidence="4">
    <location>
        <begin position="7"/>
        <end position="8"/>
    </location>
    <ligand>
        <name>D-ribulose 5-phosphate</name>
        <dbReference type="ChEBI" id="CHEBI:58121"/>
    </ligand>
</feature>
<feature type="active site" description="Proton donor" evidence="3">
    <location>
        <position position="97"/>
    </location>
</feature>
<reference evidence="5" key="1">
    <citation type="submission" date="2020-10" db="EMBL/GenBank/DDBJ databases">
        <authorList>
            <person name="Gilroy R."/>
        </authorList>
    </citation>
    <scope>NUCLEOTIDE SEQUENCE</scope>
    <source>
        <strain evidence="5">CHK195-4489</strain>
    </source>
</reference>
<dbReference type="SUPFAM" id="SSF89623">
    <property type="entry name" value="Ribose/Galactose isomerase RpiB/AlsB"/>
    <property type="match status" value="1"/>
</dbReference>
<dbReference type="NCBIfam" id="TIGR00689">
    <property type="entry name" value="rpiB_lacA_lacB"/>
    <property type="match status" value="1"/>
</dbReference>